<dbReference type="InterPro" id="IPR000717">
    <property type="entry name" value="PCI_dom"/>
</dbReference>
<evidence type="ECO:0000256" key="3">
    <source>
        <dbReference type="ARBA" id="ARBA00022917"/>
    </source>
</evidence>
<dbReference type="InterPro" id="IPR036390">
    <property type="entry name" value="WH_DNA-bd_sf"/>
</dbReference>
<dbReference type="PANTHER" id="PTHR13937:SF0">
    <property type="entry name" value="EUKARYOTIC TRANSLATION INITIATION FACTOR 3 SUBUNIT C-RELATED"/>
    <property type="match status" value="1"/>
</dbReference>
<feature type="domain" description="PCI" evidence="6">
    <location>
        <begin position="552"/>
        <end position="724"/>
    </location>
</feature>
<dbReference type="InterPro" id="IPR027516">
    <property type="entry name" value="EIF3C"/>
</dbReference>
<dbReference type="PROSITE" id="PS50250">
    <property type="entry name" value="PCI"/>
    <property type="match status" value="1"/>
</dbReference>
<gene>
    <name evidence="4" type="primary">NIP1</name>
    <name evidence="7" type="ORF">BABINDRAFT_9521</name>
</gene>
<dbReference type="GO" id="GO:0016282">
    <property type="term" value="C:eukaryotic 43S preinitiation complex"/>
    <property type="evidence" value="ECO:0007669"/>
    <property type="project" value="UniProtKB-UniRule"/>
</dbReference>
<accession>A0A1E3QMK0</accession>
<feature type="compositionally biased region" description="Acidic residues" evidence="5">
    <location>
        <begin position="17"/>
        <end position="56"/>
    </location>
</feature>
<evidence type="ECO:0000313" key="7">
    <source>
        <dbReference type="EMBL" id="ODQ78312.1"/>
    </source>
</evidence>
<organism evidence="7 8">
    <name type="scientific">Babjeviella inositovora NRRL Y-12698</name>
    <dbReference type="NCBI Taxonomy" id="984486"/>
    <lineage>
        <taxon>Eukaryota</taxon>
        <taxon>Fungi</taxon>
        <taxon>Dikarya</taxon>
        <taxon>Ascomycota</taxon>
        <taxon>Saccharomycotina</taxon>
        <taxon>Pichiomycetes</taxon>
        <taxon>Serinales incertae sedis</taxon>
        <taxon>Babjeviella</taxon>
    </lineage>
</organism>
<evidence type="ECO:0000256" key="4">
    <source>
        <dbReference type="HAMAP-Rule" id="MF_03002"/>
    </source>
</evidence>
<dbReference type="GO" id="GO:0010494">
    <property type="term" value="C:cytoplasmic stress granule"/>
    <property type="evidence" value="ECO:0007669"/>
    <property type="project" value="EnsemblFungi"/>
</dbReference>
<proteinExistence type="inferred from homology"/>
<dbReference type="HAMAP" id="MF_03002">
    <property type="entry name" value="eIF3c"/>
    <property type="match status" value="1"/>
</dbReference>
<dbReference type="RefSeq" id="XP_018983640.1">
    <property type="nucleotide sequence ID" value="XM_019132975.1"/>
</dbReference>
<dbReference type="GO" id="GO:0008541">
    <property type="term" value="C:proteasome regulatory particle, lid subcomplex"/>
    <property type="evidence" value="ECO:0007669"/>
    <property type="project" value="UniProtKB-ARBA"/>
</dbReference>
<comment type="subcellular location">
    <subcellularLocation>
        <location evidence="4">Cytoplasm</location>
    </subcellularLocation>
</comment>
<dbReference type="PANTHER" id="PTHR13937">
    <property type="entry name" value="EUKARYOTIC TRANSLATION INITATION FACTOR 3, SUBUNIT 8 EIF3S8 -RELATED"/>
    <property type="match status" value="1"/>
</dbReference>
<reference evidence="8" key="1">
    <citation type="submission" date="2016-05" db="EMBL/GenBank/DDBJ databases">
        <title>Comparative genomics of biotechnologically important yeasts.</title>
        <authorList>
            <consortium name="DOE Joint Genome Institute"/>
            <person name="Riley R."/>
            <person name="Haridas S."/>
            <person name="Wolfe K.H."/>
            <person name="Lopes M.R."/>
            <person name="Hittinger C.T."/>
            <person name="Goker M."/>
            <person name="Salamov A."/>
            <person name="Wisecaver J."/>
            <person name="Long T.M."/>
            <person name="Aerts A.L."/>
            <person name="Barry K."/>
            <person name="Choi C."/>
            <person name="Clum A."/>
            <person name="Coughlan A.Y."/>
            <person name="Deshpande S."/>
            <person name="Douglass A.P."/>
            <person name="Hanson S.J."/>
            <person name="Klenk H.-P."/>
            <person name="Labutti K."/>
            <person name="Lapidus A."/>
            <person name="Lindquist E."/>
            <person name="Lipzen A."/>
            <person name="Meier-Kolthoff J.P."/>
            <person name="Ohm R.A."/>
            <person name="Otillar R.P."/>
            <person name="Pangilinan J."/>
            <person name="Peng Y."/>
            <person name="Rokas A."/>
            <person name="Rosa C.A."/>
            <person name="Scheuner C."/>
            <person name="Sibirny A.A."/>
            <person name="Slot J.C."/>
            <person name="Stielow J.B."/>
            <person name="Sun H."/>
            <person name="Kurtzman C.P."/>
            <person name="Blackwell M."/>
            <person name="Grigoriev I.V."/>
            <person name="Jeffries T.W."/>
        </authorList>
    </citation>
    <scope>NUCLEOTIDE SEQUENCE [LARGE SCALE GENOMIC DNA]</scope>
    <source>
        <strain evidence="8">NRRL Y-12698</strain>
    </source>
</reference>
<protein>
    <recommendedName>
        <fullName evidence="4">Eukaryotic translation initiation factor 3 subunit C</fullName>
        <shortName evidence="4">eIF3c</shortName>
    </recommendedName>
    <alternativeName>
        <fullName evidence="4">Eukaryotic translation initiation factor 3 93 kDa subunit homolog</fullName>
        <shortName evidence="4">eIF3 p93</shortName>
    </alternativeName>
    <alternativeName>
        <fullName evidence="4">Translation initiation factor eIF3, p93 subunit homolog</fullName>
    </alternativeName>
</protein>
<dbReference type="SUPFAM" id="SSF46785">
    <property type="entry name" value="Winged helix' DNA-binding domain"/>
    <property type="match status" value="1"/>
</dbReference>
<dbReference type="AlphaFoldDB" id="A0A1E3QMK0"/>
<dbReference type="SMART" id="SM00088">
    <property type="entry name" value="PINT"/>
    <property type="match status" value="1"/>
</dbReference>
<dbReference type="EMBL" id="KV454436">
    <property type="protein sequence ID" value="ODQ78312.1"/>
    <property type="molecule type" value="Genomic_DNA"/>
</dbReference>
<sequence>MSRFFAAGYDSESGSSSEEDLLTSSSEEELSSSEEEQSLESDSEFDDADDSSEDDGPSALGPAYFLKKAFLKTDASDSDSDDEGRKVVKSSKEKLMDEMRDCIALIDAAKAAGDWVKIVADFDKLGRALTKAQQQSIATPAFYVEALAALDDAIAAQTDVKKMSASESRAYNTVRQRVKKQVREFQARVDAFRAGGDAEEAAPVVRAVAASSGIFATLQTIAETRGKKNVDRFQQIQELEDLAQLAKTPFEQISVYLMMIPIRFDVSANAAYMSLEQWMAAEADINALFDVLETNAATVALLETAEATDNLETEPLPNAAGVKEILGSAGGFVERLDDELARSLQSIDSHAAEYSDRLKDEARVYALLVRAQLYAEATARTSEQLARLVLRRLDHIYYKPVSLIAAAEAQAWSGIPEAQNSTVAPRVADADTLVDALCSLLYTQNSVFRKRAMLSHIYYYAKNNQYYKARDMFLLSHLQATIHTSEPQVQVLFNRALVQLGLCAFRAGLIAESQQVLQEIATSPRSKELLGQGTAKFSQTTTAADKQRLLPYHMHTNLELLEAAFMTGSMLLEIPQIAAQASDYKRKTASKSFRRSLEFYDRQYFTGPPENTRDHVLHAAKALQAGDWKKAHEFLCAIKIWNLFPDAEELKAMMRTKLQVEGLRTYVFTFRTLYSKLSIAHLAAVFELSSEEVCAVVSKMVFNDEIAATLSQQTDSIVFQGRELTKLQEMTLTLTEKIGQLSERNERLAAGGHQAQSAFQKGKNYTPAGDKSRRQVV</sequence>
<dbReference type="OrthoDB" id="29647at2759"/>
<dbReference type="GO" id="GO:0003743">
    <property type="term" value="F:translation initiation factor activity"/>
    <property type="evidence" value="ECO:0007669"/>
    <property type="project" value="UniProtKB-UniRule"/>
</dbReference>
<keyword evidence="8" id="KW-1185">Reference proteome</keyword>
<dbReference type="GO" id="GO:0071540">
    <property type="term" value="C:eukaryotic translation initiation factor 3 complex, eIF3e"/>
    <property type="evidence" value="ECO:0007669"/>
    <property type="project" value="EnsemblFungi"/>
</dbReference>
<dbReference type="InterPro" id="IPR008905">
    <property type="entry name" value="EIF3C_N_dom"/>
</dbReference>
<dbReference type="STRING" id="984486.A0A1E3QMK0"/>
<dbReference type="GO" id="GO:0071541">
    <property type="term" value="C:eukaryotic translation initiation factor 3 complex, eIF3m"/>
    <property type="evidence" value="ECO:0007669"/>
    <property type="project" value="EnsemblFungi"/>
</dbReference>
<evidence type="ECO:0000259" key="6">
    <source>
        <dbReference type="PROSITE" id="PS50250"/>
    </source>
</evidence>
<dbReference type="GO" id="GO:0043614">
    <property type="term" value="C:multi-eIF complex"/>
    <property type="evidence" value="ECO:0007669"/>
    <property type="project" value="EnsemblFungi"/>
</dbReference>
<evidence type="ECO:0000256" key="1">
    <source>
        <dbReference type="ARBA" id="ARBA00022490"/>
    </source>
</evidence>
<dbReference type="GO" id="GO:0001732">
    <property type="term" value="P:formation of cytoplasmic translation initiation complex"/>
    <property type="evidence" value="ECO:0007669"/>
    <property type="project" value="UniProtKB-UniRule"/>
</dbReference>
<dbReference type="GO" id="GO:0031369">
    <property type="term" value="F:translation initiation factor binding"/>
    <property type="evidence" value="ECO:0007669"/>
    <property type="project" value="EnsemblFungi"/>
</dbReference>
<dbReference type="Pfam" id="PF01399">
    <property type="entry name" value="PCI"/>
    <property type="match status" value="1"/>
</dbReference>
<comment type="similarity">
    <text evidence="4">Belongs to the eIF-3 subunit C family.</text>
</comment>
<comment type="subunit">
    <text evidence="4">Component of the eukaryotic translation initiation factor 3 (eIF-3) complex.</text>
</comment>
<name>A0A1E3QMK0_9ASCO</name>
<keyword evidence="3 4" id="KW-0648">Protein biosynthesis</keyword>
<feature type="region of interest" description="Disordered" evidence="5">
    <location>
        <begin position="1"/>
        <end position="61"/>
    </location>
</feature>
<evidence type="ECO:0000313" key="8">
    <source>
        <dbReference type="Proteomes" id="UP000094336"/>
    </source>
</evidence>
<evidence type="ECO:0000256" key="5">
    <source>
        <dbReference type="SAM" id="MobiDB-lite"/>
    </source>
</evidence>
<dbReference type="Proteomes" id="UP000094336">
    <property type="component" value="Unassembled WGS sequence"/>
</dbReference>
<keyword evidence="1 4" id="KW-0963">Cytoplasm</keyword>
<dbReference type="GO" id="GO:0003723">
    <property type="term" value="F:RNA binding"/>
    <property type="evidence" value="ECO:0007669"/>
    <property type="project" value="InterPro"/>
</dbReference>
<dbReference type="GO" id="GO:0033290">
    <property type="term" value="C:eukaryotic 48S preinitiation complex"/>
    <property type="evidence" value="ECO:0007669"/>
    <property type="project" value="UniProtKB-UniRule"/>
</dbReference>
<evidence type="ECO:0000256" key="2">
    <source>
        <dbReference type="ARBA" id="ARBA00022540"/>
    </source>
</evidence>
<dbReference type="Pfam" id="PF05470">
    <property type="entry name" value="eIF-3c_N"/>
    <property type="match status" value="2"/>
</dbReference>
<keyword evidence="2 4" id="KW-0396">Initiation factor</keyword>
<comment type="function">
    <text evidence="4">Component of the eukaryotic translation initiation factor 3 (eIF-3) complex, which is involved in protein synthesis of a specialized repertoire of mRNAs and, together with other initiation factors, stimulates binding of mRNA and methionyl-tRNAi to the 40S ribosome. The eIF-3 complex specifically targets and initiates translation of a subset of mRNAs involved in cell proliferation.</text>
</comment>
<feature type="region of interest" description="Disordered" evidence="5">
    <location>
        <begin position="752"/>
        <end position="777"/>
    </location>
</feature>
<dbReference type="GeneID" id="30150828"/>